<evidence type="ECO:0008006" key="4">
    <source>
        <dbReference type="Google" id="ProtNLM"/>
    </source>
</evidence>
<organism evidence="2 3">
    <name type="scientific">Plasmodium vivax India VII</name>
    <dbReference type="NCBI Taxonomy" id="1077284"/>
    <lineage>
        <taxon>Eukaryota</taxon>
        <taxon>Sar</taxon>
        <taxon>Alveolata</taxon>
        <taxon>Apicomplexa</taxon>
        <taxon>Aconoidasida</taxon>
        <taxon>Haemosporida</taxon>
        <taxon>Plasmodiidae</taxon>
        <taxon>Plasmodium</taxon>
        <taxon>Plasmodium (Plasmodium)</taxon>
    </lineage>
</organism>
<gene>
    <name evidence="2" type="ORF">PVIIG_05422</name>
</gene>
<dbReference type="EMBL" id="KQ234399">
    <property type="protein sequence ID" value="KMZ77391.1"/>
    <property type="molecule type" value="Genomic_DNA"/>
</dbReference>
<protein>
    <recommendedName>
        <fullName evidence="4">Variable surface protein</fullName>
    </recommendedName>
</protein>
<name>A0A0J9S3U8_PLAVI</name>
<accession>A0A0J9S3U8</accession>
<keyword evidence="1" id="KW-1133">Transmembrane helix</keyword>
<reference evidence="2 3" key="1">
    <citation type="submission" date="2011-08" db="EMBL/GenBank/DDBJ databases">
        <title>The Genome Sequence of Plasmodium vivax India VII.</title>
        <authorList>
            <consortium name="The Broad Institute Genome Sequencing Platform"/>
            <consortium name="The Broad Institute Genome Sequencing Center for Infectious Disease"/>
            <person name="Neafsey D."/>
            <person name="Carlton J."/>
            <person name="Barnwell J."/>
            <person name="Collins W."/>
            <person name="Escalante A."/>
            <person name="Mullikin J."/>
            <person name="Saul A."/>
            <person name="Guigo R."/>
            <person name="Camara F."/>
            <person name="Young S.K."/>
            <person name="Zeng Q."/>
            <person name="Gargeya S."/>
            <person name="Fitzgerald M."/>
            <person name="Haas B."/>
            <person name="Abouelleil A."/>
            <person name="Alvarado L."/>
            <person name="Arachchi H.M."/>
            <person name="Berlin A."/>
            <person name="Brown A."/>
            <person name="Chapman S.B."/>
            <person name="Chen Z."/>
            <person name="Dunbar C."/>
            <person name="Freedman E."/>
            <person name="Gearin G."/>
            <person name="Gellesch M."/>
            <person name="Goldberg J."/>
            <person name="Griggs A."/>
            <person name="Gujja S."/>
            <person name="Heiman D."/>
            <person name="Howarth C."/>
            <person name="Larson L."/>
            <person name="Lui A."/>
            <person name="MacDonald P.J.P."/>
            <person name="Montmayeur A."/>
            <person name="Murphy C."/>
            <person name="Neiman D."/>
            <person name="Pearson M."/>
            <person name="Priest M."/>
            <person name="Roberts A."/>
            <person name="Saif S."/>
            <person name="Shea T."/>
            <person name="Shenoy N."/>
            <person name="Sisk P."/>
            <person name="Stolte C."/>
            <person name="Sykes S."/>
            <person name="Wortman J."/>
            <person name="Nusbaum C."/>
            <person name="Birren B."/>
        </authorList>
    </citation>
    <scope>NUCLEOTIDE SEQUENCE [LARGE SCALE GENOMIC DNA]</scope>
    <source>
        <strain evidence="2 3">India VII</strain>
    </source>
</reference>
<keyword evidence="1" id="KW-0812">Transmembrane</keyword>
<dbReference type="Proteomes" id="UP000053562">
    <property type="component" value="Unassembled WGS sequence"/>
</dbReference>
<feature type="transmembrane region" description="Helical" evidence="1">
    <location>
        <begin position="167"/>
        <end position="186"/>
    </location>
</feature>
<evidence type="ECO:0000313" key="2">
    <source>
        <dbReference type="EMBL" id="KMZ77391.1"/>
    </source>
</evidence>
<sequence>MAYLDELNRLDNSHYSDNKVIQGCIYLYFWIYENLLYRSIDENNNLDVYKKLLEEYDTYNMFSNINQSCKYMKDELNGKMKKLYYLYYKFYKIKTEKECTITNCRCAEDCAKLYMECISSCDKDTSGEFCEKLEKFRSQYNEFMKKYDTCDKKYTYLPSAIKFDRKAILISVLVILTIIFTFFGLYKVNINFN</sequence>
<dbReference type="AlphaFoldDB" id="A0A0J9S3U8"/>
<keyword evidence="1" id="KW-0472">Membrane</keyword>
<proteinExistence type="predicted"/>
<evidence type="ECO:0000313" key="3">
    <source>
        <dbReference type="Proteomes" id="UP000053562"/>
    </source>
</evidence>
<evidence type="ECO:0000256" key="1">
    <source>
        <dbReference type="SAM" id="Phobius"/>
    </source>
</evidence>